<evidence type="ECO:0000256" key="1">
    <source>
        <dbReference type="ARBA" id="ARBA00006479"/>
    </source>
</evidence>
<gene>
    <name evidence="3" type="ORF">EDD29_6072</name>
</gene>
<dbReference type="GO" id="GO:0003700">
    <property type="term" value="F:DNA-binding transcription factor activity"/>
    <property type="evidence" value="ECO:0007669"/>
    <property type="project" value="InterPro"/>
</dbReference>
<dbReference type="InterPro" id="IPR036388">
    <property type="entry name" value="WH-like_DNA-bd_sf"/>
</dbReference>
<dbReference type="InterPro" id="IPR011991">
    <property type="entry name" value="ArsR-like_HTH"/>
</dbReference>
<dbReference type="Proteomes" id="UP000272400">
    <property type="component" value="Unassembled WGS sequence"/>
</dbReference>
<sequence length="396" mass="40660">MSAHVPGTPQLLRAINDQAALRALLEHGPLTRPELGDLIGLSKPTAHQLLTRLRDSGLVVREGRRGGGPGPTAEEYGINPSAAHVCGLDITPGRIEAVVAGLTGQTVGRFRLPSPSRAGGKAAAEVSTAVTGACAAAGIDVRGLSRVVVGVQGVVEPGTGRLGYSRHLPGWRIPDLADRLRAALGTRVEIENDVNLAALAEAEHGVARGHADFVVLWAGAGLGMALVLGGRLHRGAGGGAGEIGFMPVPGAPTARETGRFAPHGLQALTAGAAVRTVLRSHGFRGTDAASAVRAAAAREHDPAGRDALRDVAVRLATGLASVTALLDPALVVLTGDVLMAGGEALRRHLEHELHRLTIPRPPLRLSTVGPDPVLTGAVEHGLTLTRDELFASTVPP</sequence>
<dbReference type="Pfam" id="PF00480">
    <property type="entry name" value="ROK"/>
    <property type="match status" value="1"/>
</dbReference>
<keyword evidence="3" id="KW-0418">Kinase</keyword>
<evidence type="ECO:0000313" key="4">
    <source>
        <dbReference type="Proteomes" id="UP000272400"/>
    </source>
</evidence>
<dbReference type="AlphaFoldDB" id="A0A3N1D4D2"/>
<dbReference type="CDD" id="cd00090">
    <property type="entry name" value="HTH_ARSR"/>
    <property type="match status" value="1"/>
</dbReference>
<dbReference type="PANTHER" id="PTHR18964:SF149">
    <property type="entry name" value="BIFUNCTIONAL UDP-N-ACETYLGLUCOSAMINE 2-EPIMERASE_N-ACETYLMANNOSAMINE KINASE"/>
    <property type="match status" value="1"/>
</dbReference>
<comment type="caution">
    <text evidence="3">The sequence shown here is derived from an EMBL/GenBank/DDBJ whole genome shotgun (WGS) entry which is preliminary data.</text>
</comment>
<evidence type="ECO:0000259" key="2">
    <source>
        <dbReference type="Pfam" id="PF12802"/>
    </source>
</evidence>
<reference evidence="3 4" key="1">
    <citation type="submission" date="2018-11" db="EMBL/GenBank/DDBJ databases">
        <title>Sequencing the genomes of 1000 actinobacteria strains.</title>
        <authorList>
            <person name="Klenk H.-P."/>
        </authorList>
    </citation>
    <scope>NUCLEOTIDE SEQUENCE [LARGE SCALE GENOMIC DNA]</scope>
    <source>
        <strain evidence="3 4">DSM 44254</strain>
    </source>
</reference>
<proteinExistence type="inferred from homology"/>
<dbReference type="InterPro" id="IPR036390">
    <property type="entry name" value="WH_DNA-bd_sf"/>
</dbReference>
<comment type="similarity">
    <text evidence="1">Belongs to the ROK (NagC/XylR) family.</text>
</comment>
<dbReference type="GO" id="GO:0016301">
    <property type="term" value="F:kinase activity"/>
    <property type="evidence" value="ECO:0007669"/>
    <property type="project" value="UniProtKB-KW"/>
</dbReference>
<dbReference type="InterPro" id="IPR043129">
    <property type="entry name" value="ATPase_NBD"/>
</dbReference>
<protein>
    <submittedName>
        <fullName evidence="3">Putative NBD/HSP70 family sugar kinase</fullName>
    </submittedName>
</protein>
<dbReference type="PANTHER" id="PTHR18964">
    <property type="entry name" value="ROK (REPRESSOR, ORF, KINASE) FAMILY"/>
    <property type="match status" value="1"/>
</dbReference>
<evidence type="ECO:0000313" key="3">
    <source>
        <dbReference type="EMBL" id="ROO88403.1"/>
    </source>
</evidence>
<dbReference type="SUPFAM" id="SSF53067">
    <property type="entry name" value="Actin-like ATPase domain"/>
    <property type="match status" value="1"/>
</dbReference>
<dbReference type="OrthoDB" id="3523179at2"/>
<dbReference type="RefSeq" id="WP_123667650.1">
    <property type="nucleotide sequence ID" value="NZ_RJKE01000001.1"/>
</dbReference>
<dbReference type="Gene3D" id="3.30.420.40">
    <property type="match status" value="2"/>
</dbReference>
<dbReference type="InterPro" id="IPR000835">
    <property type="entry name" value="HTH_MarR-typ"/>
</dbReference>
<dbReference type="Gene3D" id="1.10.10.10">
    <property type="entry name" value="Winged helix-like DNA-binding domain superfamily/Winged helix DNA-binding domain"/>
    <property type="match status" value="1"/>
</dbReference>
<organism evidence="3 4">
    <name type="scientific">Actinocorallia herbida</name>
    <dbReference type="NCBI Taxonomy" id="58109"/>
    <lineage>
        <taxon>Bacteria</taxon>
        <taxon>Bacillati</taxon>
        <taxon>Actinomycetota</taxon>
        <taxon>Actinomycetes</taxon>
        <taxon>Streptosporangiales</taxon>
        <taxon>Thermomonosporaceae</taxon>
        <taxon>Actinocorallia</taxon>
    </lineage>
</organism>
<keyword evidence="3" id="KW-0808">Transferase</keyword>
<dbReference type="SUPFAM" id="SSF46785">
    <property type="entry name" value="Winged helix' DNA-binding domain"/>
    <property type="match status" value="1"/>
</dbReference>
<dbReference type="InterPro" id="IPR000600">
    <property type="entry name" value="ROK"/>
</dbReference>
<feature type="domain" description="HTH marR-type" evidence="2">
    <location>
        <begin position="20"/>
        <end position="66"/>
    </location>
</feature>
<dbReference type="EMBL" id="RJKE01000001">
    <property type="protein sequence ID" value="ROO88403.1"/>
    <property type="molecule type" value="Genomic_DNA"/>
</dbReference>
<dbReference type="Pfam" id="PF12802">
    <property type="entry name" value="MarR_2"/>
    <property type="match status" value="1"/>
</dbReference>
<name>A0A3N1D4D2_9ACTN</name>
<keyword evidence="4" id="KW-1185">Reference proteome</keyword>
<accession>A0A3N1D4D2</accession>